<evidence type="ECO:0000256" key="7">
    <source>
        <dbReference type="ARBA" id="ARBA00023055"/>
    </source>
</evidence>
<gene>
    <name evidence="9" type="ORF">INT48_005604</name>
</gene>
<organism evidence="9 10">
    <name type="scientific">Thamnidium elegans</name>
    <dbReference type="NCBI Taxonomy" id="101142"/>
    <lineage>
        <taxon>Eukaryota</taxon>
        <taxon>Fungi</taxon>
        <taxon>Fungi incertae sedis</taxon>
        <taxon>Mucoromycota</taxon>
        <taxon>Mucoromycotina</taxon>
        <taxon>Mucoromycetes</taxon>
        <taxon>Mucorales</taxon>
        <taxon>Mucorineae</taxon>
        <taxon>Mucoraceae</taxon>
        <taxon>Thamnidium</taxon>
    </lineage>
</organism>
<dbReference type="InterPro" id="IPR036846">
    <property type="entry name" value="GM2-AP_sf"/>
</dbReference>
<evidence type="ECO:0000256" key="3">
    <source>
        <dbReference type="ARBA" id="ARBA00011245"/>
    </source>
</evidence>
<comment type="subunit">
    <text evidence="3">Monomer.</text>
</comment>
<evidence type="ECO:0000256" key="5">
    <source>
        <dbReference type="ARBA" id="ARBA00022448"/>
    </source>
</evidence>
<sequence>MTGGSNVEIEDCGDETYQLQIKSIKVTPDIVKPGAEVTLEVEATLSETVYKDATAQVTVKIGAVTLLRKVYDLCGTLENNKDKVDLQCPIEKGNLKITQKITLPKETPRGDFRVYVNAYNYDDADLACFKIHADFRQRFNGLLQLVSAGLVSWSDQSFSPSYYSSRTRVSNVEIEDCSDETYLLQIQSIKVMPDIVTPGAELTLEAEGILLETVTPGSFADVQVKLGVVTLIRKRFDLCDTLENNKDKVDLQCPIEKGNLKITQKITLPKEIPKAVFKVYVNAYTADEADLACIRIKVNFRPRRFLQLGNSY</sequence>
<dbReference type="SUPFAM" id="SSF81296">
    <property type="entry name" value="E set domains"/>
    <property type="match status" value="2"/>
</dbReference>
<protein>
    <recommendedName>
        <fullName evidence="4">Phosphatidylglycerol/phosphatidylinositol transfer protein</fullName>
    </recommendedName>
</protein>
<dbReference type="Pfam" id="PF02221">
    <property type="entry name" value="E1_DerP2_DerF2"/>
    <property type="match status" value="2"/>
</dbReference>
<dbReference type="GO" id="GO:0015918">
    <property type="term" value="P:sterol transport"/>
    <property type="evidence" value="ECO:0007669"/>
    <property type="project" value="InterPro"/>
</dbReference>
<dbReference type="InterPro" id="IPR003172">
    <property type="entry name" value="ML_dom"/>
</dbReference>
<dbReference type="Proteomes" id="UP000613177">
    <property type="component" value="Unassembled WGS sequence"/>
</dbReference>
<comment type="similarity">
    <text evidence="2">Belongs to the NPC2 family.</text>
</comment>
<dbReference type="GO" id="GO:0032934">
    <property type="term" value="F:sterol binding"/>
    <property type="evidence" value="ECO:0007669"/>
    <property type="project" value="InterPro"/>
</dbReference>
<proteinExistence type="inferred from homology"/>
<evidence type="ECO:0000256" key="6">
    <source>
        <dbReference type="ARBA" id="ARBA00022729"/>
    </source>
</evidence>
<accession>A0A8H7VVX7</accession>
<keyword evidence="7" id="KW-0445">Lipid transport</keyword>
<comment type="function">
    <text evidence="1">Catalyzes the intermembrane transfer of phosphatidylglycerol and phosphatidylinositol.</text>
</comment>
<keyword evidence="6" id="KW-0732">Signal</keyword>
<evidence type="ECO:0000256" key="1">
    <source>
        <dbReference type="ARBA" id="ARBA00002053"/>
    </source>
</evidence>
<evidence type="ECO:0000256" key="4">
    <source>
        <dbReference type="ARBA" id="ARBA00016056"/>
    </source>
</evidence>
<evidence type="ECO:0000256" key="2">
    <source>
        <dbReference type="ARBA" id="ARBA00006370"/>
    </source>
</evidence>
<feature type="domain" description="MD-2-related lipid-recognition" evidence="8">
    <location>
        <begin position="174"/>
        <end position="298"/>
    </location>
</feature>
<keyword evidence="5" id="KW-0813">Transport</keyword>
<evidence type="ECO:0000259" key="8">
    <source>
        <dbReference type="SMART" id="SM00737"/>
    </source>
</evidence>
<dbReference type="InterPro" id="IPR014756">
    <property type="entry name" value="Ig_E-set"/>
</dbReference>
<dbReference type="AlphaFoldDB" id="A0A8H7VVX7"/>
<evidence type="ECO:0000313" key="10">
    <source>
        <dbReference type="Proteomes" id="UP000613177"/>
    </source>
</evidence>
<dbReference type="PANTHER" id="PTHR11306">
    <property type="entry name" value="NIEMANN PICK TYPE C2 PROTEIN NPC2-RELATED"/>
    <property type="match status" value="1"/>
</dbReference>
<evidence type="ECO:0000313" key="9">
    <source>
        <dbReference type="EMBL" id="KAG2230648.1"/>
    </source>
</evidence>
<name>A0A8H7VVX7_9FUNG</name>
<reference evidence="9" key="1">
    <citation type="submission" date="2021-01" db="EMBL/GenBank/DDBJ databases">
        <title>Metabolic potential, ecology and presence of endohyphal bacteria is reflected in genomic diversity of Mucoromycotina.</title>
        <authorList>
            <person name="Muszewska A."/>
            <person name="Okrasinska A."/>
            <person name="Steczkiewicz K."/>
            <person name="Drgas O."/>
            <person name="Orlowska M."/>
            <person name="Perlinska-Lenart U."/>
            <person name="Aleksandrzak-Piekarczyk T."/>
            <person name="Szatraj K."/>
            <person name="Zielenkiewicz U."/>
            <person name="Pilsyk S."/>
            <person name="Malc E."/>
            <person name="Mieczkowski P."/>
            <person name="Kruszewska J.S."/>
            <person name="Biernat P."/>
            <person name="Pawlowska J."/>
        </authorList>
    </citation>
    <scope>NUCLEOTIDE SEQUENCE</scope>
    <source>
        <strain evidence="9">WA0000018081</strain>
    </source>
</reference>
<comment type="caution">
    <text evidence="9">The sequence shown here is derived from an EMBL/GenBank/DDBJ whole genome shotgun (WGS) entry which is preliminary data.</text>
</comment>
<keyword evidence="10" id="KW-1185">Reference proteome</keyword>
<dbReference type="InterPro" id="IPR039670">
    <property type="entry name" value="NPC2-like"/>
</dbReference>
<feature type="domain" description="MD-2-related lipid-recognition" evidence="8">
    <location>
        <begin position="9"/>
        <end position="133"/>
    </location>
</feature>
<dbReference type="PANTHER" id="PTHR11306:SF0">
    <property type="entry name" value="PHOSPHATIDYLGLYCEROL_PHOSPHATIDYLINOSITOL TRANSFER PROTEIN"/>
    <property type="match status" value="1"/>
</dbReference>
<dbReference type="EMBL" id="JAEPRE010000190">
    <property type="protein sequence ID" value="KAG2230648.1"/>
    <property type="molecule type" value="Genomic_DNA"/>
</dbReference>
<dbReference type="Gene3D" id="2.70.220.10">
    <property type="entry name" value="Ganglioside GM2 activator"/>
    <property type="match status" value="2"/>
</dbReference>
<dbReference type="SMART" id="SM00737">
    <property type="entry name" value="ML"/>
    <property type="match status" value="2"/>
</dbReference>